<dbReference type="EMBL" id="BARW01018172">
    <property type="protein sequence ID" value="GAI95829.1"/>
    <property type="molecule type" value="Genomic_DNA"/>
</dbReference>
<comment type="caution">
    <text evidence="2">The sequence shown here is derived from an EMBL/GenBank/DDBJ whole genome shotgun (WGS) entry which is preliminary data.</text>
</comment>
<evidence type="ECO:0000259" key="1">
    <source>
        <dbReference type="Pfam" id="PF00582"/>
    </source>
</evidence>
<proteinExistence type="predicted"/>
<dbReference type="Gene3D" id="3.40.50.620">
    <property type="entry name" value="HUPs"/>
    <property type="match status" value="1"/>
</dbReference>
<dbReference type="InterPro" id="IPR006016">
    <property type="entry name" value="UspA"/>
</dbReference>
<sequence>MFTKILMATDGSDHASHALKYAVESAVKWDAQLIILSVIPPIRPILPDPDDFYPTYFPEFEEELEKAYKKILDEAIETVKNEQPEIKSKHV</sequence>
<gene>
    <name evidence="2" type="ORF">S12H4_31173</name>
</gene>
<protein>
    <recommendedName>
        <fullName evidence="1">UspA domain-containing protein</fullName>
    </recommendedName>
</protein>
<accession>X1UTZ9</accession>
<name>X1UTZ9_9ZZZZ</name>
<dbReference type="InterPro" id="IPR014729">
    <property type="entry name" value="Rossmann-like_a/b/a_fold"/>
</dbReference>
<organism evidence="2">
    <name type="scientific">marine sediment metagenome</name>
    <dbReference type="NCBI Taxonomy" id="412755"/>
    <lineage>
        <taxon>unclassified sequences</taxon>
        <taxon>metagenomes</taxon>
        <taxon>ecological metagenomes</taxon>
    </lineage>
</organism>
<feature type="domain" description="UspA" evidence="1">
    <location>
        <begin position="1"/>
        <end position="83"/>
    </location>
</feature>
<dbReference type="Pfam" id="PF00582">
    <property type="entry name" value="Usp"/>
    <property type="match status" value="1"/>
</dbReference>
<evidence type="ECO:0000313" key="2">
    <source>
        <dbReference type="EMBL" id="GAI95829.1"/>
    </source>
</evidence>
<reference evidence="2" key="1">
    <citation type="journal article" date="2014" name="Front. Microbiol.">
        <title>High frequency of phylogenetically diverse reductive dehalogenase-homologous genes in deep subseafloor sedimentary metagenomes.</title>
        <authorList>
            <person name="Kawai M."/>
            <person name="Futagami T."/>
            <person name="Toyoda A."/>
            <person name="Takaki Y."/>
            <person name="Nishi S."/>
            <person name="Hori S."/>
            <person name="Arai W."/>
            <person name="Tsubouchi T."/>
            <person name="Morono Y."/>
            <person name="Uchiyama I."/>
            <person name="Ito T."/>
            <person name="Fujiyama A."/>
            <person name="Inagaki F."/>
            <person name="Takami H."/>
        </authorList>
    </citation>
    <scope>NUCLEOTIDE SEQUENCE</scope>
    <source>
        <strain evidence="2">Expedition CK06-06</strain>
    </source>
</reference>
<dbReference type="SUPFAM" id="SSF52402">
    <property type="entry name" value="Adenine nucleotide alpha hydrolases-like"/>
    <property type="match status" value="1"/>
</dbReference>
<dbReference type="AlphaFoldDB" id="X1UTZ9"/>
<dbReference type="CDD" id="cd00293">
    <property type="entry name" value="USP-like"/>
    <property type="match status" value="1"/>
</dbReference>